<gene>
    <name evidence="2" type="ORF">AWJ20_1076</name>
</gene>
<dbReference type="KEGG" id="slb:AWJ20_1076"/>
<organism evidence="2 3">
    <name type="scientific">Sugiyamaella lignohabitans</name>
    <dbReference type="NCBI Taxonomy" id="796027"/>
    <lineage>
        <taxon>Eukaryota</taxon>
        <taxon>Fungi</taxon>
        <taxon>Dikarya</taxon>
        <taxon>Ascomycota</taxon>
        <taxon>Saccharomycotina</taxon>
        <taxon>Dipodascomycetes</taxon>
        <taxon>Dipodascales</taxon>
        <taxon>Trichomonascaceae</taxon>
        <taxon>Sugiyamaella</taxon>
    </lineage>
</organism>
<dbReference type="SUPFAM" id="SSF53697">
    <property type="entry name" value="SIS domain"/>
    <property type="match status" value="1"/>
</dbReference>
<dbReference type="InterPro" id="IPR001347">
    <property type="entry name" value="SIS_dom"/>
</dbReference>
<dbReference type="AlphaFoldDB" id="A0A167DDW2"/>
<protein>
    <submittedName>
        <fullName evidence="2">Polysialic acid capsule expression protein</fullName>
    </submittedName>
</protein>
<dbReference type="CDD" id="cd05014">
    <property type="entry name" value="SIS_Kpsf"/>
    <property type="match status" value="1"/>
</dbReference>
<dbReference type="RefSeq" id="XP_018735281.1">
    <property type="nucleotide sequence ID" value="XM_018877927.1"/>
</dbReference>
<dbReference type="Proteomes" id="UP000189580">
    <property type="component" value="Chromosome a"/>
</dbReference>
<dbReference type="EMBL" id="CP014501">
    <property type="protein sequence ID" value="ANB12804.1"/>
    <property type="molecule type" value="Genomic_DNA"/>
</dbReference>
<name>A0A167DDW2_9ASCO</name>
<evidence type="ECO:0000313" key="3">
    <source>
        <dbReference type="Proteomes" id="UP000189580"/>
    </source>
</evidence>
<accession>A0A167DDW2</accession>
<proteinExistence type="predicted"/>
<dbReference type="PANTHER" id="PTHR38418">
    <property type="entry name" value="SUGAR ISOMERASE, KPSF/GUTQ (AFU_ORTHOLOGUE AFUA_6G08860)"/>
    <property type="match status" value="1"/>
</dbReference>
<keyword evidence="3" id="KW-1185">Reference proteome</keyword>
<dbReference type="PROSITE" id="PS51464">
    <property type="entry name" value="SIS"/>
    <property type="match status" value="1"/>
</dbReference>
<evidence type="ECO:0000313" key="2">
    <source>
        <dbReference type="EMBL" id="ANB12804.1"/>
    </source>
</evidence>
<sequence length="353" mass="37807">MYSAITPPSEASPSILATAKHFLKAQANALIYLSSLYDSDQTAQDQFFSSLQYMYNAILTNGKIIVTGMGKSFKIADKLVATMNSLGIHAASLHPSDALHGDLGVVRPSDVLIMITSSGTTPELTTLLNHIPRGLVVLCLTCSPQSPLAKASHSVLSAQVPDHLSEVNVYGLAAPTITTTACLAVGDAICITLAEMLVADEKTRRRNFGKWHPGGAIGQSYIENKTSVANGGVVVTTAVSSPPQCSYVDWSDIGIIDCSPDQCDELNLLRACAGTSWVLFESTHLASSSNLLAGFRNKANFAQRLYNKSEYIAISSLPRISQSQLQAEQENLLSQIYVITDSTDTPIGVLDRR</sequence>
<dbReference type="GeneID" id="30032838"/>
<reference evidence="2 3" key="1">
    <citation type="submission" date="2016-02" db="EMBL/GenBank/DDBJ databases">
        <title>Complete genome sequence and transcriptome regulation of the pentose utilising yeast Sugiyamaella lignohabitans.</title>
        <authorList>
            <person name="Bellasio M."/>
            <person name="Peymann A."/>
            <person name="Valli M."/>
            <person name="Sipitzky M."/>
            <person name="Graf A."/>
            <person name="Sauer M."/>
            <person name="Marx H."/>
            <person name="Mattanovich D."/>
        </authorList>
    </citation>
    <scope>NUCLEOTIDE SEQUENCE [LARGE SCALE GENOMIC DNA]</scope>
    <source>
        <strain evidence="2 3">CBS 10342</strain>
    </source>
</reference>
<dbReference type="PANTHER" id="PTHR38418:SF2">
    <property type="entry name" value="SUGAR ISOMERASE, KPSF_GUTQ (AFU_ORTHOLOGUE AFUA_6G08860)"/>
    <property type="match status" value="1"/>
</dbReference>
<dbReference type="Pfam" id="PF01380">
    <property type="entry name" value="SIS"/>
    <property type="match status" value="1"/>
</dbReference>
<evidence type="ECO:0000259" key="1">
    <source>
        <dbReference type="PROSITE" id="PS51464"/>
    </source>
</evidence>
<feature type="domain" description="SIS" evidence="1">
    <location>
        <begin position="54"/>
        <end position="199"/>
    </location>
</feature>
<dbReference type="GO" id="GO:0097367">
    <property type="term" value="F:carbohydrate derivative binding"/>
    <property type="evidence" value="ECO:0007669"/>
    <property type="project" value="InterPro"/>
</dbReference>
<dbReference type="InterPro" id="IPR035474">
    <property type="entry name" value="SIS_Kpsf"/>
</dbReference>
<dbReference type="InterPro" id="IPR046348">
    <property type="entry name" value="SIS_dom_sf"/>
</dbReference>
<dbReference type="GO" id="GO:1901135">
    <property type="term" value="P:carbohydrate derivative metabolic process"/>
    <property type="evidence" value="ECO:0007669"/>
    <property type="project" value="InterPro"/>
</dbReference>
<dbReference type="OrthoDB" id="1872003at2759"/>
<dbReference type="Gene3D" id="3.40.50.10490">
    <property type="entry name" value="Glucose-6-phosphate isomerase like protein, domain 1"/>
    <property type="match status" value="1"/>
</dbReference>